<dbReference type="RefSeq" id="WP_407049169.1">
    <property type="nucleotide sequence ID" value="NZ_CP158568.1"/>
</dbReference>
<dbReference type="GO" id="GO:0005737">
    <property type="term" value="C:cytoplasm"/>
    <property type="evidence" value="ECO:0007669"/>
    <property type="project" value="UniProtKB-SubCell"/>
</dbReference>
<dbReference type="GO" id="GO:0009117">
    <property type="term" value="P:nucleotide metabolic process"/>
    <property type="evidence" value="ECO:0007669"/>
    <property type="project" value="UniProtKB-KW"/>
</dbReference>
<comment type="caution">
    <text evidence="4">Lacks conserved residue(s) required for the propagation of feature annotation.</text>
</comment>
<evidence type="ECO:0000313" key="5">
    <source>
        <dbReference type="EMBL" id="XBY44072.1"/>
    </source>
</evidence>
<keyword evidence="3 4" id="KW-0546">Nucleotide metabolism</keyword>
<dbReference type="Pfam" id="PF02545">
    <property type="entry name" value="Maf"/>
    <property type="match status" value="1"/>
</dbReference>
<organism evidence="5">
    <name type="scientific">Methyloraptor flagellatus</name>
    <dbReference type="NCBI Taxonomy" id="3162530"/>
    <lineage>
        <taxon>Bacteria</taxon>
        <taxon>Pseudomonadati</taxon>
        <taxon>Pseudomonadota</taxon>
        <taxon>Alphaproteobacteria</taxon>
        <taxon>Hyphomicrobiales</taxon>
        <taxon>Ancalomicrobiaceae</taxon>
        <taxon>Methyloraptor</taxon>
    </lineage>
</organism>
<evidence type="ECO:0000256" key="3">
    <source>
        <dbReference type="ARBA" id="ARBA00023080"/>
    </source>
</evidence>
<comment type="cofactor">
    <cofactor evidence="1 4">
        <name>a divalent metal cation</name>
        <dbReference type="ChEBI" id="CHEBI:60240"/>
    </cofactor>
</comment>
<dbReference type="CDD" id="cd00555">
    <property type="entry name" value="Maf"/>
    <property type="match status" value="1"/>
</dbReference>
<comment type="catalytic activity">
    <reaction evidence="4">
        <text>a 2'-deoxyribonucleoside 5'-triphosphate + H2O = a 2'-deoxyribonucleoside 5'-phosphate + diphosphate + H(+)</text>
        <dbReference type="Rhea" id="RHEA:44644"/>
        <dbReference type="ChEBI" id="CHEBI:15377"/>
        <dbReference type="ChEBI" id="CHEBI:15378"/>
        <dbReference type="ChEBI" id="CHEBI:33019"/>
        <dbReference type="ChEBI" id="CHEBI:61560"/>
        <dbReference type="ChEBI" id="CHEBI:65317"/>
        <dbReference type="EC" id="3.6.1.9"/>
    </reaction>
</comment>
<dbReference type="HAMAP" id="MF_00528">
    <property type="entry name" value="Maf"/>
    <property type="match status" value="1"/>
</dbReference>
<keyword evidence="2 4" id="KW-0378">Hydrolase</keyword>
<reference evidence="5" key="1">
    <citation type="submission" date="2024-06" db="EMBL/GenBank/DDBJ databases">
        <title>Methylostella associata gen. nov., sp. nov., a novel Ancalomicrobiaceae-affiliated facultatively methylotrophic bacteria that feed on methanotrophs of the genus Methylococcus.</title>
        <authorList>
            <person name="Saltykova V."/>
            <person name="Danilova O.V."/>
            <person name="Oshkin I.Y."/>
            <person name="Belova S.E."/>
            <person name="Pimenov N.V."/>
            <person name="Dedysh S.N."/>
        </authorList>
    </citation>
    <scope>NUCLEOTIDE SEQUENCE</scope>
    <source>
        <strain evidence="5">S20</strain>
    </source>
</reference>
<gene>
    <name evidence="5" type="ORF">ABS361_18790</name>
</gene>
<dbReference type="GO" id="GO:0047429">
    <property type="term" value="F:nucleoside triphosphate diphosphatase activity"/>
    <property type="evidence" value="ECO:0007669"/>
    <property type="project" value="UniProtKB-EC"/>
</dbReference>
<protein>
    <recommendedName>
        <fullName evidence="4">Nucleoside triphosphate pyrophosphatase</fullName>
        <ecNumber evidence="4">3.6.1.9</ecNumber>
    </recommendedName>
    <alternativeName>
        <fullName evidence="4">Nucleotide pyrophosphatase</fullName>
        <shortName evidence="4">Nucleotide PPase</shortName>
    </alternativeName>
</protein>
<dbReference type="KEGG" id="mflg:ABS361_18790"/>
<keyword evidence="4" id="KW-0963">Cytoplasm</keyword>
<dbReference type="EMBL" id="CP158568">
    <property type="protein sequence ID" value="XBY44072.1"/>
    <property type="molecule type" value="Genomic_DNA"/>
</dbReference>
<feature type="active site" description="Proton acceptor" evidence="4">
    <location>
        <position position="83"/>
    </location>
</feature>
<comment type="catalytic activity">
    <reaction evidence="4">
        <text>a ribonucleoside 5'-triphosphate + H2O = a ribonucleoside 5'-phosphate + diphosphate + H(+)</text>
        <dbReference type="Rhea" id="RHEA:23996"/>
        <dbReference type="ChEBI" id="CHEBI:15377"/>
        <dbReference type="ChEBI" id="CHEBI:15378"/>
        <dbReference type="ChEBI" id="CHEBI:33019"/>
        <dbReference type="ChEBI" id="CHEBI:58043"/>
        <dbReference type="ChEBI" id="CHEBI:61557"/>
        <dbReference type="EC" id="3.6.1.9"/>
    </reaction>
</comment>
<proteinExistence type="inferred from homology"/>
<dbReference type="EC" id="3.6.1.9" evidence="4"/>
<comment type="subcellular location">
    <subcellularLocation>
        <location evidence="4">Cytoplasm</location>
    </subcellularLocation>
</comment>
<evidence type="ECO:0000256" key="1">
    <source>
        <dbReference type="ARBA" id="ARBA00001968"/>
    </source>
</evidence>
<name>A0AAU7X8N8_9HYPH</name>
<dbReference type="AlphaFoldDB" id="A0AAU7X8N8"/>
<sequence>MNSSFDPAAGRLVLASRSKARVGLMTGAGLAFDAEPSQVDERAVEAEHLAAGADPETIAMVLAEAKALDVASRRPHDLVLGCDQTLGLDGRRYVKAETIDEAREQILSLRGRTHALHSALVLARGDSVVWRHVSTARLTVRAFSDAFLDAYLQAVGDRVLSSVGGYQLEGLGIQLFERIEGDYFTILGLPLLPLLDELRRMGRALA</sequence>
<dbReference type="InterPro" id="IPR029001">
    <property type="entry name" value="ITPase-like_fam"/>
</dbReference>
<comment type="similarity">
    <text evidence="4">Belongs to the Maf family.</text>
</comment>
<dbReference type="PANTHER" id="PTHR43213:SF5">
    <property type="entry name" value="BIFUNCTIONAL DTTP_UTP PYROPHOSPHATASE_METHYLTRANSFERASE PROTEIN-RELATED"/>
    <property type="match status" value="1"/>
</dbReference>
<comment type="function">
    <text evidence="4">Nucleoside triphosphate pyrophosphatase. May have a dual role in cell division arrest and in preventing the incorporation of modified nucleotides into cellular nucleic acids.</text>
</comment>
<dbReference type="PIRSF" id="PIRSF006305">
    <property type="entry name" value="Maf"/>
    <property type="match status" value="1"/>
</dbReference>
<dbReference type="PANTHER" id="PTHR43213">
    <property type="entry name" value="BIFUNCTIONAL DTTP/UTP PYROPHOSPHATASE/METHYLTRANSFERASE PROTEIN-RELATED"/>
    <property type="match status" value="1"/>
</dbReference>
<dbReference type="Gene3D" id="3.90.950.10">
    <property type="match status" value="1"/>
</dbReference>
<evidence type="ECO:0000256" key="2">
    <source>
        <dbReference type="ARBA" id="ARBA00022801"/>
    </source>
</evidence>
<dbReference type="SUPFAM" id="SSF52972">
    <property type="entry name" value="ITPase-like"/>
    <property type="match status" value="1"/>
</dbReference>
<accession>A0AAU7X8N8</accession>
<evidence type="ECO:0000256" key="4">
    <source>
        <dbReference type="HAMAP-Rule" id="MF_00528"/>
    </source>
</evidence>
<dbReference type="InterPro" id="IPR003697">
    <property type="entry name" value="Maf-like"/>
</dbReference>